<evidence type="ECO:0000313" key="1">
    <source>
        <dbReference type="EMBL" id="EEU98370.1"/>
    </source>
</evidence>
<feature type="non-terminal residue" evidence="1">
    <location>
        <position position="109"/>
    </location>
</feature>
<dbReference type="EMBL" id="ABYJ02000392">
    <property type="protein sequence ID" value="EEU98370.1"/>
    <property type="molecule type" value="Genomic_DNA"/>
</dbReference>
<organism evidence="1 2">
    <name type="scientific">Roseburia intestinalis L1-82</name>
    <dbReference type="NCBI Taxonomy" id="536231"/>
    <lineage>
        <taxon>Bacteria</taxon>
        <taxon>Bacillati</taxon>
        <taxon>Bacillota</taxon>
        <taxon>Clostridia</taxon>
        <taxon>Lachnospirales</taxon>
        <taxon>Lachnospiraceae</taxon>
        <taxon>Roseburia</taxon>
    </lineage>
</organism>
<dbReference type="HOGENOM" id="CLU_2189636_0_0_9"/>
<evidence type="ECO:0000313" key="2">
    <source>
        <dbReference type="Proteomes" id="UP000004828"/>
    </source>
</evidence>
<name>C7GII4_9FIRM</name>
<gene>
    <name evidence="1" type="ORF">ROSINTL182_09757</name>
</gene>
<protein>
    <submittedName>
        <fullName evidence="1">Uncharacterized protein</fullName>
    </submittedName>
</protein>
<proteinExistence type="predicted"/>
<accession>C7GII4</accession>
<dbReference type="Proteomes" id="UP000004828">
    <property type="component" value="Unassembled WGS sequence"/>
</dbReference>
<dbReference type="AlphaFoldDB" id="C7GII4"/>
<sequence>MADEAEQTEEVIPADPDVRNYTYTFFEGKLYYRENSEMVKKEVSQTAEERIRSLDEIRQITRELIDIQMDGCSEEELSDKQRLLNVKYDAFVKQYGAITSKANRIAFRD</sequence>
<reference evidence="1 2" key="1">
    <citation type="submission" date="2009-08" db="EMBL/GenBank/DDBJ databases">
        <authorList>
            <person name="Weinstock G."/>
            <person name="Sodergren E."/>
            <person name="Clifton S."/>
            <person name="Fulton L."/>
            <person name="Fulton B."/>
            <person name="Courtney L."/>
            <person name="Fronick C."/>
            <person name="Harrison M."/>
            <person name="Strong C."/>
            <person name="Farmer C."/>
            <person name="Delahaunty K."/>
            <person name="Markovic C."/>
            <person name="Hall O."/>
            <person name="Minx P."/>
            <person name="Tomlinson C."/>
            <person name="Mitreva M."/>
            <person name="Nelson J."/>
            <person name="Hou S."/>
            <person name="Wollam A."/>
            <person name="Pepin K.H."/>
            <person name="Johnson M."/>
            <person name="Bhonagiri V."/>
            <person name="Nash W.E."/>
            <person name="Warren W."/>
            <person name="Chinwalla A."/>
            <person name="Mardis E.R."/>
            <person name="Wilson R.K."/>
        </authorList>
    </citation>
    <scope>NUCLEOTIDE SEQUENCE [LARGE SCALE GENOMIC DNA]</scope>
    <source>
        <strain evidence="1 2">L1-82</strain>
    </source>
</reference>
<comment type="caution">
    <text evidence="1">The sequence shown here is derived from an EMBL/GenBank/DDBJ whole genome shotgun (WGS) entry which is preliminary data.</text>
</comment>